<evidence type="ECO:0000259" key="8">
    <source>
        <dbReference type="PROSITE" id="PS50035"/>
    </source>
</evidence>
<keyword evidence="7" id="KW-0732">Signal</keyword>
<dbReference type="eggNOG" id="COG1502">
    <property type="taxonomic scope" value="Bacteria"/>
</dbReference>
<comment type="caution">
    <text evidence="9">The sequence shown here is derived from an EMBL/GenBank/DDBJ whole genome shotgun (WGS) entry which is preliminary data.</text>
</comment>
<comment type="similarity">
    <text evidence="2">Belongs to the phospholipase D family.</text>
</comment>
<feature type="chain" id="PRO_5003325808" description="phospholipase D" evidence="7">
    <location>
        <begin position="23"/>
        <end position="200"/>
    </location>
</feature>
<evidence type="ECO:0000256" key="1">
    <source>
        <dbReference type="ARBA" id="ARBA00000798"/>
    </source>
</evidence>
<keyword evidence="10" id="KW-1185">Reference proteome</keyword>
<dbReference type="GO" id="GO:0006793">
    <property type="term" value="P:phosphorus metabolic process"/>
    <property type="evidence" value="ECO:0007669"/>
    <property type="project" value="UniProtKB-ARBA"/>
</dbReference>
<dbReference type="InterPro" id="IPR001736">
    <property type="entry name" value="PLipase_D/transphosphatidylase"/>
</dbReference>
<evidence type="ECO:0000313" key="9">
    <source>
        <dbReference type="EMBL" id="EGK71156.1"/>
    </source>
</evidence>
<dbReference type="STRING" id="1000565.METUNv1_02543"/>
<dbReference type="GO" id="GO:0016042">
    <property type="term" value="P:lipid catabolic process"/>
    <property type="evidence" value="ECO:0007669"/>
    <property type="project" value="UniProtKB-KW"/>
</dbReference>
<reference evidence="9 10" key="1">
    <citation type="journal article" date="2011" name="J. Bacteriol.">
        <title>Genome sequence of Methyloversatilis universalis FAM5T, a methylotrophic representative of the order Rhodocyclales.</title>
        <authorList>
            <person name="Kittichotirat W."/>
            <person name="Good N.M."/>
            <person name="Hall R."/>
            <person name="Bringel F."/>
            <person name="Lajus A."/>
            <person name="Medigue C."/>
            <person name="Smalley N.E."/>
            <person name="Beck D."/>
            <person name="Bumgarner R."/>
            <person name="Vuilleumier S."/>
            <person name="Kalyuzhnaya M.G."/>
        </authorList>
    </citation>
    <scope>NUCLEOTIDE SEQUENCE [LARGE SCALE GENOMIC DNA]</scope>
    <source>
        <strain evidence="10">ATCC BAA-1314 / JCM 13912 / FAM5</strain>
    </source>
</reference>
<dbReference type="InterPro" id="IPR051406">
    <property type="entry name" value="PLD_domain"/>
</dbReference>
<dbReference type="EC" id="3.1.4.4" evidence="3"/>
<dbReference type="GO" id="GO:0004630">
    <property type="term" value="F:phospholipase D activity"/>
    <property type="evidence" value="ECO:0007669"/>
    <property type="project" value="UniProtKB-EC"/>
</dbReference>
<accession>F5RE25</accession>
<evidence type="ECO:0000256" key="3">
    <source>
        <dbReference type="ARBA" id="ARBA00012027"/>
    </source>
</evidence>
<comment type="catalytic activity">
    <reaction evidence="1">
        <text>a 1,2-diacyl-sn-glycero-3-phosphocholine + H2O = a 1,2-diacyl-sn-glycero-3-phosphate + choline + H(+)</text>
        <dbReference type="Rhea" id="RHEA:14445"/>
        <dbReference type="ChEBI" id="CHEBI:15354"/>
        <dbReference type="ChEBI" id="CHEBI:15377"/>
        <dbReference type="ChEBI" id="CHEBI:15378"/>
        <dbReference type="ChEBI" id="CHEBI:57643"/>
        <dbReference type="ChEBI" id="CHEBI:58608"/>
        <dbReference type="EC" id="3.1.4.4"/>
    </reaction>
</comment>
<dbReference type="InterPro" id="IPR025202">
    <property type="entry name" value="PLD-like_dom"/>
</dbReference>
<evidence type="ECO:0000313" key="10">
    <source>
        <dbReference type="Proteomes" id="UP000005019"/>
    </source>
</evidence>
<dbReference type="Pfam" id="PF13091">
    <property type="entry name" value="PLDc_2"/>
    <property type="match status" value="1"/>
</dbReference>
<dbReference type="AlphaFoldDB" id="F5RE25"/>
<sequence>MRSDLRGALFAALLLAAAPLSAGSTLPAEGKVEVAFAPWDDVERLVMDQIDGARQAIYVQAYTLTSRNIAKTLIAAAERGVKVEVLADRDKVLKDERSAVPRMAGNGVTVWLDGNHAAAHNKVMVVDPDGREPVVLTGSYNFSYSGKSENAENVLVVSGHRALARTYLENWKRHRAKSVSFNDAVMAHQAAERAGEAQAQ</sequence>
<name>F5RE25_METUF</name>
<keyword evidence="9" id="KW-0540">Nuclease</keyword>
<dbReference type="EMBL" id="AFHG01000052">
    <property type="protein sequence ID" value="EGK71156.1"/>
    <property type="molecule type" value="Genomic_DNA"/>
</dbReference>
<protein>
    <recommendedName>
        <fullName evidence="3">phospholipase D</fullName>
        <ecNumber evidence="3">3.1.4.4</ecNumber>
    </recommendedName>
</protein>
<evidence type="ECO:0000256" key="2">
    <source>
        <dbReference type="ARBA" id="ARBA00008664"/>
    </source>
</evidence>
<evidence type="ECO:0000256" key="7">
    <source>
        <dbReference type="SAM" id="SignalP"/>
    </source>
</evidence>
<dbReference type="CDD" id="cd09170">
    <property type="entry name" value="PLDc_Nuc"/>
    <property type="match status" value="1"/>
</dbReference>
<dbReference type="PANTHER" id="PTHR43856:SF1">
    <property type="entry name" value="MITOCHONDRIAL CARDIOLIPIN HYDROLASE"/>
    <property type="match status" value="1"/>
</dbReference>
<organism evidence="9 10">
    <name type="scientific">Methyloversatilis universalis (strain ATCC BAA-1314 / DSM 25237 / JCM 13912 / CCUG 52030 / FAM5)</name>
    <dbReference type="NCBI Taxonomy" id="1000565"/>
    <lineage>
        <taxon>Bacteria</taxon>
        <taxon>Pseudomonadati</taxon>
        <taxon>Pseudomonadota</taxon>
        <taxon>Betaproteobacteria</taxon>
        <taxon>Nitrosomonadales</taxon>
        <taxon>Sterolibacteriaceae</taxon>
        <taxon>Methyloversatilis</taxon>
    </lineage>
</organism>
<evidence type="ECO:0000256" key="5">
    <source>
        <dbReference type="ARBA" id="ARBA00022963"/>
    </source>
</evidence>
<dbReference type="OrthoDB" id="5294698at2"/>
<keyword evidence="9" id="KW-0255">Endonuclease</keyword>
<dbReference type="SUPFAM" id="SSF56024">
    <property type="entry name" value="Phospholipase D/nuclease"/>
    <property type="match status" value="1"/>
</dbReference>
<keyword evidence="5" id="KW-0442">Lipid degradation</keyword>
<feature type="domain" description="PLD phosphodiesterase" evidence="8">
    <location>
        <begin position="115"/>
        <end position="146"/>
    </location>
</feature>
<evidence type="ECO:0000256" key="4">
    <source>
        <dbReference type="ARBA" id="ARBA00022801"/>
    </source>
</evidence>
<keyword evidence="4" id="KW-0378">Hydrolase</keyword>
<keyword evidence="6" id="KW-0443">Lipid metabolism</keyword>
<proteinExistence type="inferred from homology"/>
<dbReference type="Gene3D" id="3.30.870.10">
    <property type="entry name" value="Endonuclease Chain A"/>
    <property type="match status" value="1"/>
</dbReference>
<dbReference type="Proteomes" id="UP000005019">
    <property type="component" value="Unassembled WGS sequence"/>
</dbReference>
<dbReference type="RefSeq" id="WP_008062217.1">
    <property type="nucleotide sequence ID" value="NZ_AFHG01000052.1"/>
</dbReference>
<dbReference type="PROSITE" id="PS50035">
    <property type="entry name" value="PLD"/>
    <property type="match status" value="1"/>
</dbReference>
<gene>
    <name evidence="9" type="ORF">METUNv1_02543</name>
</gene>
<feature type="signal peptide" evidence="7">
    <location>
        <begin position="1"/>
        <end position="22"/>
    </location>
</feature>
<evidence type="ECO:0000256" key="6">
    <source>
        <dbReference type="ARBA" id="ARBA00023098"/>
    </source>
</evidence>
<dbReference type="GO" id="GO:0016891">
    <property type="term" value="F:RNA endonuclease activity producing 5'-phosphomonoesters, hydrolytic mechanism"/>
    <property type="evidence" value="ECO:0007669"/>
    <property type="project" value="TreeGrafter"/>
</dbReference>
<dbReference type="PANTHER" id="PTHR43856">
    <property type="entry name" value="CARDIOLIPIN HYDROLASE"/>
    <property type="match status" value="1"/>
</dbReference>